<evidence type="ECO:0000256" key="5">
    <source>
        <dbReference type="ARBA" id="ARBA00022989"/>
    </source>
</evidence>
<dbReference type="OrthoDB" id="102502at2"/>
<feature type="transmembrane region" description="Helical" evidence="7">
    <location>
        <begin position="167"/>
        <end position="189"/>
    </location>
</feature>
<feature type="transmembrane region" description="Helical" evidence="7">
    <location>
        <begin position="139"/>
        <end position="161"/>
    </location>
</feature>
<organism evidence="9 10">
    <name type="scientific">Sporomusa malonica</name>
    <dbReference type="NCBI Taxonomy" id="112901"/>
    <lineage>
        <taxon>Bacteria</taxon>
        <taxon>Bacillati</taxon>
        <taxon>Bacillota</taxon>
        <taxon>Negativicutes</taxon>
        <taxon>Selenomonadales</taxon>
        <taxon>Sporomusaceae</taxon>
        <taxon>Sporomusa</taxon>
    </lineage>
</organism>
<dbReference type="STRING" id="112901.SAMN04488500_101322"/>
<evidence type="ECO:0000313" key="9">
    <source>
        <dbReference type="EMBL" id="SMC35036.1"/>
    </source>
</evidence>
<evidence type="ECO:0000313" key="10">
    <source>
        <dbReference type="Proteomes" id="UP000192738"/>
    </source>
</evidence>
<evidence type="ECO:0000259" key="8">
    <source>
        <dbReference type="PROSITE" id="PS50850"/>
    </source>
</evidence>
<feature type="transmembrane region" description="Helical" evidence="7">
    <location>
        <begin position="305"/>
        <end position="325"/>
    </location>
</feature>
<dbReference type="PRINTS" id="PR01036">
    <property type="entry name" value="TCRTETB"/>
</dbReference>
<evidence type="ECO:0000256" key="2">
    <source>
        <dbReference type="ARBA" id="ARBA00022448"/>
    </source>
</evidence>
<evidence type="ECO:0000256" key="7">
    <source>
        <dbReference type="SAM" id="Phobius"/>
    </source>
</evidence>
<evidence type="ECO:0000256" key="6">
    <source>
        <dbReference type="ARBA" id="ARBA00023136"/>
    </source>
</evidence>
<dbReference type="GO" id="GO:0022857">
    <property type="term" value="F:transmembrane transporter activity"/>
    <property type="evidence" value="ECO:0007669"/>
    <property type="project" value="InterPro"/>
</dbReference>
<evidence type="ECO:0000256" key="3">
    <source>
        <dbReference type="ARBA" id="ARBA00022475"/>
    </source>
</evidence>
<keyword evidence="3" id="KW-1003">Cell membrane</keyword>
<dbReference type="InterPro" id="IPR020846">
    <property type="entry name" value="MFS_dom"/>
</dbReference>
<dbReference type="Proteomes" id="UP000192738">
    <property type="component" value="Unassembled WGS sequence"/>
</dbReference>
<feature type="transmembrane region" description="Helical" evidence="7">
    <location>
        <begin position="49"/>
        <end position="69"/>
    </location>
</feature>
<keyword evidence="6 7" id="KW-0472">Membrane</keyword>
<dbReference type="CDD" id="cd17321">
    <property type="entry name" value="MFS_MMR_MDR_like"/>
    <property type="match status" value="1"/>
</dbReference>
<accession>A0A1W1YFY1</accession>
<dbReference type="EMBL" id="FWXI01000001">
    <property type="protein sequence ID" value="SMC35036.1"/>
    <property type="molecule type" value="Genomic_DNA"/>
</dbReference>
<name>A0A1W1YFY1_9FIRM</name>
<keyword evidence="5 7" id="KW-1133">Transmembrane helix</keyword>
<dbReference type="RefSeq" id="WP_084573831.1">
    <property type="nucleotide sequence ID" value="NZ_CP155572.1"/>
</dbReference>
<keyword evidence="10" id="KW-1185">Reference proteome</keyword>
<dbReference type="GO" id="GO:0005886">
    <property type="term" value="C:plasma membrane"/>
    <property type="evidence" value="ECO:0007669"/>
    <property type="project" value="UniProtKB-SubCell"/>
</dbReference>
<comment type="subcellular location">
    <subcellularLocation>
        <location evidence="1">Cell membrane</location>
        <topology evidence="1">Multi-pass membrane protein</topology>
    </subcellularLocation>
</comment>
<dbReference type="InterPro" id="IPR036259">
    <property type="entry name" value="MFS_trans_sf"/>
</dbReference>
<feature type="transmembrane region" description="Helical" evidence="7">
    <location>
        <begin position="227"/>
        <end position="249"/>
    </location>
</feature>
<feature type="transmembrane region" description="Helical" evidence="7">
    <location>
        <begin position="201"/>
        <end position="221"/>
    </location>
</feature>
<dbReference type="NCBIfam" id="TIGR00711">
    <property type="entry name" value="efflux_EmrB"/>
    <property type="match status" value="1"/>
</dbReference>
<dbReference type="InterPro" id="IPR004638">
    <property type="entry name" value="EmrB-like"/>
</dbReference>
<gene>
    <name evidence="9" type="ORF">SAMN04488500_101322</name>
</gene>
<dbReference type="Pfam" id="PF07690">
    <property type="entry name" value="MFS_1"/>
    <property type="match status" value="2"/>
</dbReference>
<protein>
    <submittedName>
        <fullName evidence="9">Drug resistance transporter, EmrB/QacA subfamily</fullName>
    </submittedName>
</protein>
<dbReference type="SUPFAM" id="SSF103473">
    <property type="entry name" value="MFS general substrate transporter"/>
    <property type="match status" value="1"/>
</dbReference>
<dbReference type="PROSITE" id="PS50850">
    <property type="entry name" value="MFS"/>
    <property type="match status" value="1"/>
</dbReference>
<feature type="transmembrane region" description="Helical" evidence="7">
    <location>
        <begin position="270"/>
        <end position="293"/>
    </location>
</feature>
<dbReference type="AlphaFoldDB" id="A0A1W1YFY1"/>
<dbReference type="PANTHER" id="PTHR42718:SF46">
    <property type="entry name" value="BLR6921 PROTEIN"/>
    <property type="match status" value="1"/>
</dbReference>
<dbReference type="Gene3D" id="1.20.1720.10">
    <property type="entry name" value="Multidrug resistance protein D"/>
    <property type="match status" value="1"/>
</dbReference>
<feature type="transmembrane region" description="Helical" evidence="7">
    <location>
        <begin position="110"/>
        <end position="127"/>
    </location>
</feature>
<dbReference type="PANTHER" id="PTHR42718">
    <property type="entry name" value="MAJOR FACILITATOR SUPERFAMILY MULTIDRUG TRANSPORTER MFSC"/>
    <property type="match status" value="1"/>
</dbReference>
<dbReference type="Gene3D" id="1.20.1250.20">
    <property type="entry name" value="MFS general substrate transporter like domains"/>
    <property type="match status" value="1"/>
</dbReference>
<reference evidence="9 10" key="1">
    <citation type="submission" date="2017-04" db="EMBL/GenBank/DDBJ databases">
        <authorList>
            <person name="Afonso C.L."/>
            <person name="Miller P.J."/>
            <person name="Scott M.A."/>
            <person name="Spackman E."/>
            <person name="Goraichik I."/>
            <person name="Dimitrov K.M."/>
            <person name="Suarez D.L."/>
            <person name="Swayne D.E."/>
        </authorList>
    </citation>
    <scope>NUCLEOTIDE SEQUENCE [LARGE SCALE GENOMIC DNA]</scope>
    <source>
        <strain evidence="9 10">DSM 5090</strain>
    </source>
</reference>
<feature type="transmembrane region" description="Helical" evidence="7">
    <location>
        <begin position="81"/>
        <end position="104"/>
    </location>
</feature>
<feature type="domain" description="Major facilitator superfamily (MFS) profile" evidence="8">
    <location>
        <begin position="15"/>
        <end position="471"/>
    </location>
</feature>
<evidence type="ECO:0000256" key="1">
    <source>
        <dbReference type="ARBA" id="ARBA00004651"/>
    </source>
</evidence>
<evidence type="ECO:0000256" key="4">
    <source>
        <dbReference type="ARBA" id="ARBA00022692"/>
    </source>
</evidence>
<proteinExistence type="predicted"/>
<feature type="transmembrane region" description="Helical" evidence="7">
    <location>
        <begin position="332"/>
        <end position="350"/>
    </location>
</feature>
<keyword evidence="2" id="KW-0813">Transport</keyword>
<dbReference type="InterPro" id="IPR011701">
    <property type="entry name" value="MFS"/>
</dbReference>
<feature type="transmembrane region" description="Helical" evidence="7">
    <location>
        <begin position="12"/>
        <end position="37"/>
    </location>
</feature>
<keyword evidence="4 7" id="KW-0812">Transmembrane</keyword>
<sequence>MQEKLQNLSYYKWLIFGVVSTGTFMATMTASIVNVGLPPITTALDTNIATAQWVVTAYLLVITSLLPLVGRLGDIWGRRKVYGFGFIGFTAGSLLCGIADSIGLLIGFRILQAIGAAALMANAMAIVTGSFPQNERGKVLGMIGTIVALGSLSGPGLGGVLVEHFSWHAIFFVNIPIGLLGYAGVHYVLPFDQELRQEKIDYLGAALFTTSVVSFLLALSYGTEWGWASPSTIGCIGFALIVFGVFIRYEKKIDQPMLELAIFKNRAFSAGNLAGLLSFTAMFTSTMLLPFFLQNILAFAPAKTGLIMSAFPLVMAITAPVSGILSDKVGSGTLTTVGLGLMALGLVLTAKLHVDATLWLIMGSQALMGLGNGLFQSPNNNSVMSAVEPRQFGVAGGINALARNFGMVCGTALAVSILEYRRAASLSGISQPTADQQVTAFMAGYQEALLVGACLAVLGVVISLKRDGKPAKK</sequence>
<feature type="transmembrane region" description="Helical" evidence="7">
    <location>
        <begin position="438"/>
        <end position="464"/>
    </location>
</feature>